<evidence type="ECO:0000313" key="4">
    <source>
        <dbReference type="WBParaSite" id="GPUH_0000966301-mRNA-1"/>
    </source>
</evidence>
<reference evidence="4" key="1">
    <citation type="submission" date="2016-06" db="UniProtKB">
        <authorList>
            <consortium name="WormBaseParasite"/>
        </authorList>
    </citation>
    <scope>IDENTIFICATION</scope>
</reference>
<sequence length="338" mass="38316">MWGTSEFKLTEEELEHIAKVTELAGKLVQQEVMSGNVDSSKTEHPNLNGEEQEISKAKISLITNKIVHSKMKSDDERAQLKQEMPMNPQSVLTKEEMEHIAHVTRAAEKAMMEIGDSASETEYQVSRDKNMQDLQKKENLMRHPRKEWLIKNFAVAETNEITSLCEYIFLDEKMKREETSTEKNEKNLEVEEFRSVSRTEQAEVGTGESETMEVSYSKTVDSKRVDGPSELLLGTANDAESDATNAKKQLKVFENVASLKKNTWFSTSTPVLSFAAKNMGMEEGPFMDYASLTVEKSKAAEITKIGHGVEKQGEERTSIQEQKIDMWNQNETTTIFPD</sequence>
<feature type="region of interest" description="Disordered" evidence="1">
    <location>
        <begin position="178"/>
        <end position="217"/>
    </location>
</feature>
<keyword evidence="3" id="KW-1185">Reference proteome</keyword>
<dbReference type="AlphaFoldDB" id="A0A183DLR1"/>
<dbReference type="Proteomes" id="UP000271098">
    <property type="component" value="Unassembled WGS sequence"/>
</dbReference>
<protein>
    <submittedName>
        <fullName evidence="2 4">Uncharacterized protein</fullName>
    </submittedName>
</protein>
<organism evidence="4">
    <name type="scientific">Gongylonema pulchrum</name>
    <dbReference type="NCBI Taxonomy" id="637853"/>
    <lineage>
        <taxon>Eukaryota</taxon>
        <taxon>Metazoa</taxon>
        <taxon>Ecdysozoa</taxon>
        <taxon>Nematoda</taxon>
        <taxon>Chromadorea</taxon>
        <taxon>Rhabditida</taxon>
        <taxon>Spirurina</taxon>
        <taxon>Spiruromorpha</taxon>
        <taxon>Spiruroidea</taxon>
        <taxon>Gongylonematidae</taxon>
        <taxon>Gongylonema</taxon>
    </lineage>
</organism>
<evidence type="ECO:0000256" key="1">
    <source>
        <dbReference type="SAM" id="MobiDB-lite"/>
    </source>
</evidence>
<gene>
    <name evidence="2" type="ORF">GPUH_LOCUS9651</name>
</gene>
<accession>A0A183DLR1</accession>
<reference evidence="2 3" key="2">
    <citation type="submission" date="2018-11" db="EMBL/GenBank/DDBJ databases">
        <authorList>
            <consortium name="Pathogen Informatics"/>
        </authorList>
    </citation>
    <scope>NUCLEOTIDE SEQUENCE [LARGE SCALE GENOMIC DNA]</scope>
</reference>
<evidence type="ECO:0000313" key="3">
    <source>
        <dbReference type="Proteomes" id="UP000271098"/>
    </source>
</evidence>
<dbReference type="EMBL" id="UYRT01032605">
    <property type="protein sequence ID" value="VDK75347.1"/>
    <property type="molecule type" value="Genomic_DNA"/>
</dbReference>
<feature type="compositionally biased region" description="Basic and acidic residues" evidence="1">
    <location>
        <begin position="178"/>
        <end position="201"/>
    </location>
</feature>
<name>A0A183DLR1_9BILA</name>
<proteinExistence type="predicted"/>
<evidence type="ECO:0000313" key="2">
    <source>
        <dbReference type="EMBL" id="VDK75347.1"/>
    </source>
</evidence>
<feature type="compositionally biased region" description="Polar residues" evidence="1">
    <location>
        <begin position="208"/>
        <end position="217"/>
    </location>
</feature>
<dbReference type="WBParaSite" id="GPUH_0000966301-mRNA-1">
    <property type="protein sequence ID" value="GPUH_0000966301-mRNA-1"/>
    <property type="gene ID" value="GPUH_0000966301"/>
</dbReference>